<evidence type="ECO:0000313" key="1">
    <source>
        <dbReference type="EMBL" id="KGI22979.1"/>
    </source>
</evidence>
<feature type="non-terminal residue" evidence="1">
    <location>
        <position position="217"/>
    </location>
</feature>
<evidence type="ECO:0000313" key="2">
    <source>
        <dbReference type="Proteomes" id="UP000029723"/>
    </source>
</evidence>
<dbReference type="RefSeq" id="WP_156104739.1">
    <property type="nucleotide sequence ID" value="NZ_JRPQ01000027.1"/>
</dbReference>
<reference evidence="1 2" key="1">
    <citation type="submission" date="2014-07" db="EMBL/GenBank/DDBJ databases">
        <authorList>
            <person name="McCorrison J."/>
            <person name="Sanka R."/>
            <person name="Torralba M."/>
            <person name="Gillis M."/>
            <person name="Haft D.H."/>
            <person name="Methe B."/>
            <person name="Sutton G."/>
            <person name="Nelson K.E."/>
        </authorList>
    </citation>
    <scope>NUCLEOTIDE SEQUENCE [LARGE SCALE GENOMIC DNA]</scope>
    <source>
        <strain evidence="1 2">S9-PR14</strain>
    </source>
</reference>
<dbReference type="InterPro" id="IPR005046">
    <property type="entry name" value="DUF285"/>
</dbReference>
<dbReference type="OrthoDB" id="1081070at2"/>
<comment type="caution">
    <text evidence="1">The sequence shown here is derived from an EMBL/GenBank/DDBJ whole genome shotgun (WGS) entry which is preliminary data.</text>
</comment>
<dbReference type="InterPro" id="IPR032675">
    <property type="entry name" value="LRR_dom_sf"/>
</dbReference>
<feature type="non-terminal residue" evidence="1">
    <location>
        <position position="1"/>
    </location>
</feature>
<proteinExistence type="predicted"/>
<sequence length="217" mass="24530">LDVSKFNTQNVSNMSGMFEGCKALTSLDVSKFNTQNVTGMYGMFLDCTSLTTIFCNSNWKVGYKVGDDMFKNCTQLKGTNTSFDASKTGIEMANPTTGYFTSLPEPAEAYAVLTPDQTLTFYYDNQCSTRQNYERIYNMPSYPWYIPGWAGYYSTPQKNIKHVVFDISFSKYRPTSTLSWFEYCINLQDIEGIRNLNTENVSNMSGMFSGCQALTSL</sequence>
<organism evidence="1 2">
    <name type="scientific">Hoylesella timonensis S9-PR14</name>
    <dbReference type="NCBI Taxonomy" id="1401062"/>
    <lineage>
        <taxon>Bacteria</taxon>
        <taxon>Pseudomonadati</taxon>
        <taxon>Bacteroidota</taxon>
        <taxon>Bacteroidia</taxon>
        <taxon>Bacteroidales</taxon>
        <taxon>Prevotellaceae</taxon>
        <taxon>Hoylesella</taxon>
    </lineage>
</organism>
<gene>
    <name evidence="1" type="ORF">HMPREF9304_01355</name>
</gene>
<dbReference type="Pfam" id="PF03382">
    <property type="entry name" value="DUF285"/>
    <property type="match status" value="2"/>
</dbReference>
<name>A0A098YUA4_9BACT</name>
<dbReference type="InterPro" id="IPR011889">
    <property type="entry name" value="Liste_lipo_26"/>
</dbReference>
<dbReference type="NCBIfam" id="TIGR02167">
    <property type="entry name" value="Liste_lipo_26"/>
    <property type="match status" value="3"/>
</dbReference>
<dbReference type="AlphaFoldDB" id="A0A098YUA4"/>
<evidence type="ECO:0008006" key="3">
    <source>
        <dbReference type="Google" id="ProtNLM"/>
    </source>
</evidence>
<dbReference type="SUPFAM" id="SSF52058">
    <property type="entry name" value="L domain-like"/>
    <property type="match status" value="1"/>
</dbReference>
<dbReference type="Gene3D" id="3.80.10.10">
    <property type="entry name" value="Ribonuclease Inhibitor"/>
    <property type="match status" value="1"/>
</dbReference>
<accession>A0A098YUA4</accession>
<dbReference type="EMBL" id="JRPQ01000027">
    <property type="protein sequence ID" value="KGI22979.1"/>
    <property type="molecule type" value="Genomic_DNA"/>
</dbReference>
<protein>
    <recommendedName>
        <fullName evidence="3">Cell surface protein</fullName>
    </recommendedName>
</protein>
<dbReference type="Proteomes" id="UP000029723">
    <property type="component" value="Unassembled WGS sequence"/>
</dbReference>